<feature type="region of interest" description="Disordered" evidence="1">
    <location>
        <begin position="23"/>
        <end position="79"/>
    </location>
</feature>
<feature type="compositionally biased region" description="Polar residues" evidence="1">
    <location>
        <begin position="137"/>
        <end position="152"/>
    </location>
</feature>
<name>A0ABN7SUT2_OIKDI</name>
<gene>
    <name evidence="3" type="ORF">OKIOD_LOCUS12425</name>
</gene>
<proteinExistence type="predicted"/>
<evidence type="ECO:0000256" key="1">
    <source>
        <dbReference type="SAM" id="MobiDB-lite"/>
    </source>
</evidence>
<accession>A0ABN7SUT2</accession>
<sequence>MTDEPEEDNSTQISKWLVGQILEEVVPDSHGPTEGWVGEPEEEPEEDQEPEEVEQEIEGPANAENDKNDGKSERESPINIYSLSNAADLMVDSVLSHVAQNLNNNRAISPFPNVTVEDSGSSRPTTGKRTPVPTVLKQESTSSEEISYQSQENGEEINVGDSLDLQETDVTEVDTSDSEILPNVSGAMDKNKRRMSTVISLDKIEENLENDDGIEDILSDETDDGTDSDSSVEMRKPLNRPRSASLAKLRDESMAKIDPIRGSPPGDKPPEPLSDRDLSQHLGPGRNLNVWIGTWNLGLSTDVDLVQLQNFLNVQSSTRKDVYIFGCQEINSESVYTWEVQLQKCVGKKYILLHAVRFGTIHLSIFVRHELQTKCSTIDWGVLSVRAMSQIKTKGVAACALQIFGTKFLFMNSHFKAGETQNSLEGRVRNYRTIRSKLRLRRSRTQLKGPNNALTIVQEKYDVNFDDYDCIFWFGDLNFRRNPESGEDELRACIKRSLCFEDFLEQPIQFDPTYKFQPNTQIYDLSRSLRCPSHTDRILYLNRVPISPVYYNSYPELNHSDHRPVAAIFQVQVSPVTPKNAPLSVNNGEFVVSVFKAAFYTPQMDNLKSSTTSGTASKLGGPSKVCTIL</sequence>
<feature type="region of interest" description="Disordered" evidence="1">
    <location>
        <begin position="104"/>
        <end position="187"/>
    </location>
</feature>
<dbReference type="InterPro" id="IPR053321">
    <property type="entry name" value="IPP-5-Phosphatase_Type_IV"/>
</dbReference>
<dbReference type="Pfam" id="PF22669">
    <property type="entry name" value="Exo_endo_phos2"/>
    <property type="match status" value="1"/>
</dbReference>
<evidence type="ECO:0000259" key="2">
    <source>
        <dbReference type="SMART" id="SM00128"/>
    </source>
</evidence>
<dbReference type="PANTHER" id="PTHR47039">
    <property type="entry name" value="INOSITOL POLYPHOSPHATE 5-PHOSPHATASE E"/>
    <property type="match status" value="1"/>
</dbReference>
<dbReference type="InterPro" id="IPR036691">
    <property type="entry name" value="Endo/exonu/phosph_ase_sf"/>
</dbReference>
<reference evidence="3 4" key="1">
    <citation type="submission" date="2021-04" db="EMBL/GenBank/DDBJ databases">
        <authorList>
            <person name="Bliznina A."/>
        </authorList>
    </citation>
    <scope>NUCLEOTIDE SEQUENCE [LARGE SCALE GENOMIC DNA]</scope>
</reference>
<feature type="compositionally biased region" description="Acidic residues" evidence="1">
    <location>
        <begin position="164"/>
        <end position="177"/>
    </location>
</feature>
<dbReference type="Gene3D" id="3.60.10.10">
    <property type="entry name" value="Endonuclease/exonuclease/phosphatase"/>
    <property type="match status" value="1"/>
</dbReference>
<keyword evidence="4" id="KW-1185">Reference proteome</keyword>
<feature type="compositionally biased region" description="Acidic residues" evidence="1">
    <location>
        <begin position="39"/>
        <end position="57"/>
    </location>
</feature>
<dbReference type="SUPFAM" id="SSF56219">
    <property type="entry name" value="DNase I-like"/>
    <property type="match status" value="1"/>
</dbReference>
<feature type="compositionally biased region" description="Basic and acidic residues" evidence="1">
    <location>
        <begin position="268"/>
        <end position="279"/>
    </location>
</feature>
<feature type="region of interest" description="Disordered" evidence="1">
    <location>
        <begin position="212"/>
        <end position="280"/>
    </location>
</feature>
<protein>
    <submittedName>
        <fullName evidence="3">Oidioi.mRNA.OKI2018_I69.chr1.g3660.t1.cds</fullName>
    </submittedName>
</protein>
<evidence type="ECO:0000313" key="4">
    <source>
        <dbReference type="Proteomes" id="UP001158576"/>
    </source>
</evidence>
<feature type="compositionally biased region" description="Basic and acidic residues" evidence="1">
    <location>
        <begin position="248"/>
        <end position="259"/>
    </location>
</feature>
<organism evidence="3 4">
    <name type="scientific">Oikopleura dioica</name>
    <name type="common">Tunicate</name>
    <dbReference type="NCBI Taxonomy" id="34765"/>
    <lineage>
        <taxon>Eukaryota</taxon>
        <taxon>Metazoa</taxon>
        <taxon>Chordata</taxon>
        <taxon>Tunicata</taxon>
        <taxon>Appendicularia</taxon>
        <taxon>Copelata</taxon>
        <taxon>Oikopleuridae</taxon>
        <taxon>Oikopleura</taxon>
    </lineage>
</organism>
<dbReference type="PANTHER" id="PTHR47039:SF1">
    <property type="entry name" value="INOSITOL POLYPHOSPHATE 5-PHOSPHATASE E"/>
    <property type="match status" value="1"/>
</dbReference>
<feature type="compositionally biased region" description="Basic and acidic residues" evidence="1">
    <location>
        <begin position="64"/>
        <end position="76"/>
    </location>
</feature>
<dbReference type="SMART" id="SM00128">
    <property type="entry name" value="IPPc"/>
    <property type="match status" value="1"/>
</dbReference>
<dbReference type="Proteomes" id="UP001158576">
    <property type="component" value="Chromosome 1"/>
</dbReference>
<feature type="domain" description="Inositol polyphosphate-related phosphatase" evidence="2">
    <location>
        <begin position="286"/>
        <end position="577"/>
    </location>
</feature>
<feature type="compositionally biased region" description="Acidic residues" evidence="1">
    <location>
        <begin position="212"/>
        <end position="227"/>
    </location>
</feature>
<dbReference type="EMBL" id="OU015566">
    <property type="protein sequence ID" value="CAG5108156.1"/>
    <property type="molecule type" value="Genomic_DNA"/>
</dbReference>
<evidence type="ECO:0000313" key="3">
    <source>
        <dbReference type="EMBL" id="CAG5108156.1"/>
    </source>
</evidence>
<dbReference type="InterPro" id="IPR000300">
    <property type="entry name" value="IPPc"/>
</dbReference>
<feature type="compositionally biased region" description="Polar residues" evidence="1">
    <location>
        <begin position="116"/>
        <end position="128"/>
    </location>
</feature>